<keyword evidence="1" id="KW-0472">Membrane</keyword>
<name>A0A818BFT4_9BILA</name>
<dbReference type="Proteomes" id="UP000663869">
    <property type="component" value="Unassembled WGS sequence"/>
</dbReference>
<evidence type="ECO:0000256" key="1">
    <source>
        <dbReference type="SAM" id="Phobius"/>
    </source>
</evidence>
<keyword evidence="1" id="KW-0812">Transmembrane</keyword>
<organism evidence="3 4">
    <name type="scientific">Rotaria socialis</name>
    <dbReference type="NCBI Taxonomy" id="392032"/>
    <lineage>
        <taxon>Eukaryota</taxon>
        <taxon>Metazoa</taxon>
        <taxon>Spiralia</taxon>
        <taxon>Gnathifera</taxon>
        <taxon>Rotifera</taxon>
        <taxon>Eurotatoria</taxon>
        <taxon>Bdelloidea</taxon>
        <taxon>Philodinida</taxon>
        <taxon>Philodinidae</taxon>
        <taxon>Rotaria</taxon>
    </lineage>
</organism>
<sequence>MTLLMIIFGLLTIANVHQCQHRIKTLTVHTIKFTMNKSSGPANGNTAKKQKQKQKQKTGHSLLQMLLFQVLLLITTVTLPLSIQKFHASFSATNKSPSDLAIEAFSYNRTVLIYFISNGMPFYI</sequence>
<feature type="signal peptide" evidence="2">
    <location>
        <begin position="1"/>
        <end position="18"/>
    </location>
</feature>
<evidence type="ECO:0000256" key="2">
    <source>
        <dbReference type="SAM" id="SignalP"/>
    </source>
</evidence>
<evidence type="ECO:0000313" key="4">
    <source>
        <dbReference type="Proteomes" id="UP000663869"/>
    </source>
</evidence>
<feature type="transmembrane region" description="Helical" evidence="1">
    <location>
        <begin position="62"/>
        <end position="81"/>
    </location>
</feature>
<gene>
    <name evidence="3" type="ORF">FME351_LOCUS10743</name>
</gene>
<keyword evidence="1" id="KW-1133">Transmembrane helix</keyword>
<reference evidence="3" key="1">
    <citation type="submission" date="2021-02" db="EMBL/GenBank/DDBJ databases">
        <authorList>
            <person name="Nowell W R."/>
        </authorList>
    </citation>
    <scope>NUCLEOTIDE SEQUENCE</scope>
</reference>
<keyword evidence="2" id="KW-0732">Signal</keyword>
<comment type="caution">
    <text evidence="3">The sequence shown here is derived from an EMBL/GenBank/DDBJ whole genome shotgun (WGS) entry which is preliminary data.</text>
</comment>
<dbReference type="EMBL" id="CAJNYU010001189">
    <property type="protein sequence ID" value="CAF3419191.1"/>
    <property type="molecule type" value="Genomic_DNA"/>
</dbReference>
<accession>A0A818BFT4</accession>
<proteinExistence type="predicted"/>
<evidence type="ECO:0000313" key="3">
    <source>
        <dbReference type="EMBL" id="CAF3419191.1"/>
    </source>
</evidence>
<feature type="chain" id="PRO_5032759068" evidence="2">
    <location>
        <begin position="19"/>
        <end position="124"/>
    </location>
</feature>
<dbReference type="AlphaFoldDB" id="A0A818BFT4"/>
<protein>
    <submittedName>
        <fullName evidence="3">Uncharacterized protein</fullName>
    </submittedName>
</protein>